<proteinExistence type="predicted"/>
<sequence length="327" mass="36145">MFLITLAIFALPVNADTADELPVLKVGVLQFGTINWEMDTIVHHGLDSANGFSLEVHNFASKNASAVALQSGAVDIILSDLFWVSRQRSQGKAYVLMPTTKASGGVYTRADKSIAQLLRNTNQSIGVAGGAVDKNWLLLQAYAKHNKMDLSAHLSPKFGAPPLLNRFMLADELDAIINFWHYNARLEAAGYRLALSVMTMLTELNISSDVPLLGWVFAQDWAAREPDLVKSFMHASMAAKQRLVTDAGEWERIRGLTKAESEQVFMILKEQYPQTLLSQFGADEIAATKALFDIFADIGGHALMGQVDVFEPNIYWSEAEKVWQTKP</sequence>
<dbReference type="STRING" id="1121922.GCA_000428905_01687"/>
<gene>
    <name evidence="1" type="ORF">GPAL_3415</name>
</gene>
<evidence type="ECO:0000313" key="2">
    <source>
        <dbReference type="Proteomes" id="UP000006251"/>
    </source>
</evidence>
<dbReference type="PANTHER" id="PTHR30024">
    <property type="entry name" value="ALIPHATIC SULFONATES-BINDING PROTEIN-RELATED"/>
    <property type="match status" value="1"/>
</dbReference>
<dbReference type="AlphaFoldDB" id="K6ZMZ4"/>
<accession>K6ZMZ4</accession>
<name>K6ZMZ4_9ALTE</name>
<organism evidence="1 2">
    <name type="scientific">Brumicola pallidula DSM 14239 = ACAM 615</name>
    <dbReference type="NCBI Taxonomy" id="1121922"/>
    <lineage>
        <taxon>Bacteria</taxon>
        <taxon>Pseudomonadati</taxon>
        <taxon>Pseudomonadota</taxon>
        <taxon>Gammaproteobacteria</taxon>
        <taxon>Alteromonadales</taxon>
        <taxon>Alteromonadaceae</taxon>
        <taxon>Brumicola</taxon>
    </lineage>
</organism>
<reference evidence="2" key="1">
    <citation type="journal article" date="2014" name="Environ. Microbiol.">
        <title>Comparative genomics of the marine bacterial genus Glaciecola reveals the high degree of genomic diversity and genomic characteristic for cold adaptation.</title>
        <authorList>
            <person name="Qin Q.L."/>
            <person name="Xie B.B."/>
            <person name="Yu Y."/>
            <person name="Shu Y.L."/>
            <person name="Rong J.C."/>
            <person name="Zhang Y.J."/>
            <person name="Zhao D.L."/>
            <person name="Chen X.L."/>
            <person name="Zhang X.Y."/>
            <person name="Chen B."/>
            <person name="Zhou B.C."/>
            <person name="Zhang Y.Z."/>
        </authorList>
    </citation>
    <scope>NUCLEOTIDE SEQUENCE [LARGE SCALE GENOMIC DNA]</scope>
    <source>
        <strain evidence="2">ACAM 615</strain>
    </source>
</reference>
<protein>
    <submittedName>
        <fullName evidence="1">Sulfonate/nitrate/taurine transport system substrate-binding protein</fullName>
    </submittedName>
</protein>
<dbReference type="EMBL" id="BAEQ01000054">
    <property type="protein sequence ID" value="GAC30263.1"/>
    <property type="molecule type" value="Genomic_DNA"/>
</dbReference>
<dbReference type="RefSeq" id="WP_006014105.1">
    <property type="nucleotide sequence ID" value="NZ_AUAV01000008.1"/>
</dbReference>
<dbReference type="SUPFAM" id="SSF53850">
    <property type="entry name" value="Periplasmic binding protein-like II"/>
    <property type="match status" value="1"/>
</dbReference>
<keyword evidence="2" id="KW-1185">Reference proteome</keyword>
<dbReference type="PANTHER" id="PTHR30024:SF48">
    <property type="entry name" value="ABC TRANSPORTER SUBSTRATE-BINDING PROTEIN"/>
    <property type="match status" value="1"/>
</dbReference>
<evidence type="ECO:0000313" key="1">
    <source>
        <dbReference type="EMBL" id="GAC30263.1"/>
    </source>
</evidence>
<comment type="caution">
    <text evidence="1">The sequence shown here is derived from an EMBL/GenBank/DDBJ whole genome shotgun (WGS) entry which is preliminary data.</text>
</comment>
<dbReference type="Gene3D" id="3.40.190.10">
    <property type="entry name" value="Periplasmic binding protein-like II"/>
    <property type="match status" value="2"/>
</dbReference>
<dbReference type="Proteomes" id="UP000006251">
    <property type="component" value="Unassembled WGS sequence"/>
</dbReference>